<name>G1XM58_ARTOA</name>
<protein>
    <submittedName>
        <fullName evidence="1">Uncharacterized protein</fullName>
    </submittedName>
</protein>
<evidence type="ECO:0000313" key="1">
    <source>
        <dbReference type="EMBL" id="EGX45711.1"/>
    </source>
</evidence>
<reference evidence="1 2" key="1">
    <citation type="journal article" date="2011" name="PLoS Pathog.">
        <title>Genomic and proteomic analyses of the fungus Arthrobotrys oligospora provide insights into nematode-trap formation.</title>
        <authorList>
            <person name="Yang J."/>
            <person name="Wang L."/>
            <person name="Ji X."/>
            <person name="Feng Y."/>
            <person name="Li X."/>
            <person name="Zou C."/>
            <person name="Xu J."/>
            <person name="Ren Y."/>
            <person name="Mi Q."/>
            <person name="Wu J."/>
            <person name="Liu S."/>
            <person name="Liu Y."/>
            <person name="Huang X."/>
            <person name="Wang H."/>
            <person name="Niu X."/>
            <person name="Li J."/>
            <person name="Liang L."/>
            <person name="Luo Y."/>
            <person name="Ji K."/>
            <person name="Zhou W."/>
            <person name="Yu Z."/>
            <person name="Li G."/>
            <person name="Liu Y."/>
            <person name="Li L."/>
            <person name="Qiao M."/>
            <person name="Feng L."/>
            <person name="Zhang K.-Q."/>
        </authorList>
    </citation>
    <scope>NUCLEOTIDE SEQUENCE [LARGE SCALE GENOMIC DNA]</scope>
    <source>
        <strain evidence="2">ATCC 24927 / CBS 115.81 / DSM 1491</strain>
    </source>
</reference>
<dbReference type="InParanoid" id="G1XM58"/>
<accession>G1XM58</accession>
<dbReference type="Proteomes" id="UP000008784">
    <property type="component" value="Unassembled WGS sequence"/>
</dbReference>
<dbReference type="AlphaFoldDB" id="G1XM58"/>
<comment type="caution">
    <text evidence="1">The sequence shown here is derived from an EMBL/GenBank/DDBJ whole genome shotgun (WGS) entry which is preliminary data.</text>
</comment>
<dbReference type="EMBL" id="ADOT01000227">
    <property type="protein sequence ID" value="EGX45711.1"/>
    <property type="molecule type" value="Genomic_DNA"/>
</dbReference>
<sequence length="110" mass="12889">MSYYQDMSVTLSCLHSLVYLYIWNDSDSAREYDITDEHIHASFAQNCRSLQQLALGIHENTVICNILRDESGNLIPEKTQLRARDKPEKRVLLRYSPHQGRNFVRSFLDE</sequence>
<proteinExistence type="predicted"/>
<organism evidence="1 2">
    <name type="scientific">Arthrobotrys oligospora (strain ATCC 24927 / CBS 115.81 / DSM 1491)</name>
    <name type="common">Nematode-trapping fungus</name>
    <name type="synonym">Didymozoophaga oligospora</name>
    <dbReference type="NCBI Taxonomy" id="756982"/>
    <lineage>
        <taxon>Eukaryota</taxon>
        <taxon>Fungi</taxon>
        <taxon>Dikarya</taxon>
        <taxon>Ascomycota</taxon>
        <taxon>Pezizomycotina</taxon>
        <taxon>Orbiliomycetes</taxon>
        <taxon>Orbiliales</taxon>
        <taxon>Orbiliaceae</taxon>
        <taxon>Orbilia</taxon>
        <taxon>Orbilia oligospora</taxon>
    </lineage>
</organism>
<dbReference type="GeneID" id="22896559"/>
<gene>
    <name evidence="1" type="ORF">AOL_s00140g27</name>
</gene>
<dbReference type="RefSeq" id="XP_011125570.1">
    <property type="nucleotide sequence ID" value="XM_011127268.1"/>
</dbReference>
<keyword evidence="2" id="KW-1185">Reference proteome</keyword>
<dbReference type="HOGENOM" id="CLU_2170476_0_0_1"/>
<evidence type="ECO:0000313" key="2">
    <source>
        <dbReference type="Proteomes" id="UP000008784"/>
    </source>
</evidence>